<dbReference type="Proteomes" id="UP000078340">
    <property type="component" value="Unassembled WGS sequence"/>
</dbReference>
<evidence type="ECO:0000256" key="1">
    <source>
        <dbReference type="SAM" id="MobiDB-lite"/>
    </source>
</evidence>
<reference evidence="2 3" key="1">
    <citation type="submission" date="2016-02" db="EMBL/GenBank/DDBJ databases">
        <title>Biosynthesis of antibiotic leucinostatins and their inhibition on Phytophthora in bio-control Purpureocillium lilacinum.</title>
        <authorList>
            <person name="Wang G."/>
            <person name="Liu Z."/>
            <person name="Lin R."/>
            <person name="Li E."/>
            <person name="Mao Z."/>
            <person name="Ling J."/>
            <person name="Yin W."/>
            <person name="Xie B."/>
        </authorList>
    </citation>
    <scope>NUCLEOTIDE SEQUENCE [LARGE SCALE GENOMIC DNA]</scope>
    <source>
        <strain evidence="2">PLFJ-1</strain>
    </source>
</reference>
<dbReference type="AlphaFoldDB" id="A0A179HLK1"/>
<evidence type="ECO:0000313" key="2">
    <source>
        <dbReference type="EMBL" id="OAQ90431.1"/>
    </source>
</evidence>
<gene>
    <name evidence="2" type="ORF">VFPFJ_04591</name>
</gene>
<dbReference type="EMBL" id="LSBI01000004">
    <property type="protein sequence ID" value="OAQ90431.1"/>
    <property type="molecule type" value="Genomic_DNA"/>
</dbReference>
<protein>
    <submittedName>
        <fullName evidence="2">Uncharacterized protein</fullName>
    </submittedName>
</protein>
<feature type="region of interest" description="Disordered" evidence="1">
    <location>
        <begin position="314"/>
        <end position="362"/>
    </location>
</feature>
<feature type="compositionally biased region" description="Polar residues" evidence="1">
    <location>
        <begin position="353"/>
        <end position="362"/>
    </location>
</feature>
<name>A0A179HLK1_PURLI</name>
<feature type="compositionally biased region" description="Basic and acidic residues" evidence="1">
    <location>
        <begin position="90"/>
        <end position="106"/>
    </location>
</feature>
<proteinExistence type="predicted"/>
<sequence>MAVKQQTQDSPHERKRTPDGVCNTARMDGSAESCAAAQNFLCRAEHHCDMHCRLGIVHSSRPFSGTGQARPPPVTKMHVKEFVSVCRLTPEPHPRNRHDDNLDQRIRGSGNRHQQRGAGCGLAWSWVPTPDYRRGSEMNLQGERGLLCRTSMKKSHGVRAPAAFIIKCNLMRNLETPYHCAVESLDKNKKQQPDGDVLLFVLIIRNCHTTLDTRPWGCAELMPAWAQPWGRTDEAGDEARGAADAHCSVRRAEQNRAEQCHDASAAVQQQVPRTQHWPCVLRVPGLAWPGPGTRLVGSRWVDVRLAKTCDSDARPEIRETPFPPAAKHAGGRITHCRGARASWTGGGGESRDTWTTGSETAS</sequence>
<evidence type="ECO:0000313" key="3">
    <source>
        <dbReference type="Proteomes" id="UP000078340"/>
    </source>
</evidence>
<accession>A0A179HLK1</accession>
<feature type="region of interest" description="Disordered" evidence="1">
    <location>
        <begin position="89"/>
        <end position="117"/>
    </location>
</feature>
<organism evidence="2 3">
    <name type="scientific">Purpureocillium lilacinum</name>
    <name type="common">Paecilomyces lilacinus</name>
    <dbReference type="NCBI Taxonomy" id="33203"/>
    <lineage>
        <taxon>Eukaryota</taxon>
        <taxon>Fungi</taxon>
        <taxon>Dikarya</taxon>
        <taxon>Ascomycota</taxon>
        <taxon>Pezizomycotina</taxon>
        <taxon>Sordariomycetes</taxon>
        <taxon>Hypocreomycetidae</taxon>
        <taxon>Hypocreales</taxon>
        <taxon>Ophiocordycipitaceae</taxon>
        <taxon>Purpureocillium</taxon>
    </lineage>
</organism>
<feature type="region of interest" description="Disordered" evidence="1">
    <location>
        <begin position="1"/>
        <end position="21"/>
    </location>
</feature>
<comment type="caution">
    <text evidence="2">The sequence shown here is derived from an EMBL/GenBank/DDBJ whole genome shotgun (WGS) entry which is preliminary data.</text>
</comment>